<keyword evidence="3" id="KW-1003">Cell membrane</keyword>
<feature type="transmembrane region" description="Helical" evidence="7">
    <location>
        <begin position="254"/>
        <end position="276"/>
    </location>
</feature>
<feature type="transmembrane region" description="Helical" evidence="7">
    <location>
        <begin position="148"/>
        <end position="173"/>
    </location>
</feature>
<evidence type="ECO:0000313" key="9">
    <source>
        <dbReference type="Proteomes" id="UP001548590"/>
    </source>
</evidence>
<feature type="transmembrane region" description="Helical" evidence="7">
    <location>
        <begin position="296"/>
        <end position="321"/>
    </location>
</feature>
<evidence type="ECO:0000256" key="6">
    <source>
        <dbReference type="ARBA" id="ARBA00023136"/>
    </source>
</evidence>
<organism evidence="8 9">
    <name type="scientific">Uliginosibacterium paludis</name>
    <dbReference type="NCBI Taxonomy" id="1615952"/>
    <lineage>
        <taxon>Bacteria</taxon>
        <taxon>Pseudomonadati</taxon>
        <taxon>Pseudomonadota</taxon>
        <taxon>Betaproteobacteria</taxon>
        <taxon>Rhodocyclales</taxon>
        <taxon>Zoogloeaceae</taxon>
        <taxon>Uliginosibacterium</taxon>
    </lineage>
</organism>
<evidence type="ECO:0000256" key="5">
    <source>
        <dbReference type="ARBA" id="ARBA00022989"/>
    </source>
</evidence>
<evidence type="ECO:0000256" key="4">
    <source>
        <dbReference type="ARBA" id="ARBA00022692"/>
    </source>
</evidence>
<keyword evidence="9" id="KW-1185">Reference proteome</keyword>
<feature type="transmembrane region" description="Helical" evidence="7">
    <location>
        <begin position="185"/>
        <end position="204"/>
    </location>
</feature>
<keyword evidence="6 7" id="KW-0472">Membrane</keyword>
<gene>
    <name evidence="8" type="ORF">ABVT11_16450</name>
</gene>
<keyword evidence="5 7" id="KW-1133">Transmembrane helix</keyword>
<proteinExistence type="inferred from homology"/>
<feature type="transmembrane region" description="Helical" evidence="7">
    <location>
        <begin position="216"/>
        <end position="242"/>
    </location>
</feature>
<dbReference type="Pfam" id="PF02322">
    <property type="entry name" value="Cyt_bd_oxida_II"/>
    <property type="match status" value="1"/>
</dbReference>
<evidence type="ECO:0000256" key="3">
    <source>
        <dbReference type="ARBA" id="ARBA00022475"/>
    </source>
</evidence>
<comment type="caution">
    <text evidence="8">The sequence shown here is derived from an EMBL/GenBank/DDBJ whole genome shotgun (WGS) entry which is preliminary data.</text>
</comment>
<dbReference type="InterPro" id="IPR003317">
    <property type="entry name" value="Cyt-d_oxidase_su2"/>
</dbReference>
<dbReference type="EMBL" id="JBEWLZ010000011">
    <property type="protein sequence ID" value="MET1491430.1"/>
    <property type="molecule type" value="Genomic_DNA"/>
</dbReference>
<feature type="transmembrane region" description="Helical" evidence="7">
    <location>
        <begin position="83"/>
        <end position="104"/>
    </location>
</feature>
<evidence type="ECO:0000256" key="2">
    <source>
        <dbReference type="ARBA" id="ARBA00007543"/>
    </source>
</evidence>
<dbReference type="PANTHER" id="PTHR43141:SF2">
    <property type="entry name" value="BLR3729 PROTEIN"/>
    <property type="match status" value="1"/>
</dbReference>
<comment type="subcellular location">
    <subcellularLocation>
        <location evidence="1">Cell membrane</location>
        <topology evidence="1">Multi-pass membrane protein</topology>
    </subcellularLocation>
</comment>
<evidence type="ECO:0000256" key="7">
    <source>
        <dbReference type="SAM" id="Phobius"/>
    </source>
</evidence>
<dbReference type="PANTHER" id="PTHR43141">
    <property type="entry name" value="CYTOCHROME BD2 SUBUNIT II"/>
    <property type="match status" value="1"/>
</dbReference>
<comment type="similarity">
    <text evidence="2">Belongs to the cytochrome ubiquinol oxidase subunit 2 family.</text>
</comment>
<evidence type="ECO:0000313" key="8">
    <source>
        <dbReference type="EMBL" id="MET1491430.1"/>
    </source>
</evidence>
<feature type="transmembrane region" description="Helical" evidence="7">
    <location>
        <begin position="116"/>
        <end position="136"/>
    </location>
</feature>
<keyword evidence="4 7" id="KW-0812">Transmembrane</keyword>
<sequence>MSFDQFLPVYFFVILGVAMLMYVLLDGLDLGIGLLLPLAEDAEKDRMIASIGPFWDANETWLVLGVGVLLIAFPQAHGQILGALYLPVAAMLIGLILRGVAFDFRVKARDHHKRLWNRIFFVGSLLATLAQGWMLGRYVTGFAAGAGAHAFALLIALTLPTAYVMMGGCWLLMKSEGTLQEKARCWARNSLLPVALGLLLISLATPLVSDTVRDKWFAMPVFLALLPIPLISVLALAGLAWVLQRPGVREEFSWLPFVLAIVILLMGFFGLAYSLYPFVIMDRMTLWQAAASTPALTVIFFGTVVTVPLILLYTAFSYWVFRGKSTLLTYG</sequence>
<name>A0ABV2CU33_9RHOO</name>
<dbReference type="Proteomes" id="UP001548590">
    <property type="component" value="Unassembled WGS sequence"/>
</dbReference>
<feature type="transmembrane region" description="Helical" evidence="7">
    <location>
        <begin position="6"/>
        <end position="39"/>
    </location>
</feature>
<reference evidence="8 9" key="1">
    <citation type="submission" date="2024-07" db="EMBL/GenBank/DDBJ databases">
        <title>Uliginosibacterium paludis KCTC:42655.</title>
        <authorList>
            <person name="Kim M.K."/>
        </authorList>
    </citation>
    <scope>NUCLEOTIDE SEQUENCE [LARGE SCALE GENOMIC DNA]</scope>
    <source>
        <strain evidence="8 9">KCTC 42655</strain>
    </source>
</reference>
<protein>
    <submittedName>
        <fullName evidence="8">Cytochrome d ubiquinol oxidase subunit II</fullName>
    </submittedName>
</protein>
<evidence type="ECO:0000256" key="1">
    <source>
        <dbReference type="ARBA" id="ARBA00004651"/>
    </source>
</evidence>
<dbReference type="RefSeq" id="WP_345929184.1">
    <property type="nucleotide sequence ID" value="NZ_JBDIVF010000009.1"/>
</dbReference>
<accession>A0ABV2CU33</accession>